<evidence type="ECO:0000256" key="1">
    <source>
        <dbReference type="ARBA" id="ARBA00005964"/>
    </source>
</evidence>
<dbReference type="PROSITE" id="PS00941">
    <property type="entry name" value="CARBOXYLESTERASE_B_2"/>
    <property type="match status" value="1"/>
</dbReference>
<dbReference type="OrthoDB" id="408631at2759"/>
<dbReference type="PANTHER" id="PTHR11559">
    <property type="entry name" value="CARBOXYLESTERASE"/>
    <property type="match status" value="1"/>
</dbReference>
<feature type="signal peptide" evidence="3">
    <location>
        <begin position="1"/>
        <end position="17"/>
    </location>
</feature>
<accession>A0A5C3KUT9</accession>
<dbReference type="AlphaFoldDB" id="A0A5C3KUT9"/>
<dbReference type="Pfam" id="PF00135">
    <property type="entry name" value="COesterase"/>
    <property type="match status" value="1"/>
</dbReference>
<proteinExistence type="inferred from homology"/>
<evidence type="ECO:0000256" key="3">
    <source>
        <dbReference type="RuleBase" id="RU361235"/>
    </source>
</evidence>
<evidence type="ECO:0000256" key="2">
    <source>
        <dbReference type="ARBA" id="ARBA00022801"/>
    </source>
</evidence>
<dbReference type="STRING" id="230819.A0A5C3KUT9"/>
<evidence type="ECO:0000313" key="6">
    <source>
        <dbReference type="Proteomes" id="UP000307440"/>
    </source>
</evidence>
<dbReference type="InterPro" id="IPR002018">
    <property type="entry name" value="CarbesteraseB"/>
</dbReference>
<name>A0A5C3KUT9_COPMA</name>
<dbReference type="EMBL" id="ML210203">
    <property type="protein sequence ID" value="TFK24286.1"/>
    <property type="molecule type" value="Genomic_DNA"/>
</dbReference>
<feature type="domain" description="Carboxylesterase type B" evidence="4">
    <location>
        <begin position="19"/>
        <end position="470"/>
    </location>
</feature>
<dbReference type="Gene3D" id="3.40.50.1820">
    <property type="entry name" value="alpha/beta hydrolase"/>
    <property type="match status" value="1"/>
</dbReference>
<dbReference type="InterPro" id="IPR019826">
    <property type="entry name" value="Carboxylesterase_B_AS"/>
</dbReference>
<dbReference type="InterPro" id="IPR050309">
    <property type="entry name" value="Type-B_Carboxylest/Lipase"/>
</dbReference>
<keyword evidence="2 3" id="KW-0378">Hydrolase</keyword>
<dbReference type="SUPFAM" id="SSF53474">
    <property type="entry name" value="alpha/beta-Hydrolases"/>
    <property type="match status" value="1"/>
</dbReference>
<keyword evidence="3" id="KW-0732">Signal</keyword>
<dbReference type="EC" id="3.1.1.-" evidence="3"/>
<evidence type="ECO:0000259" key="4">
    <source>
        <dbReference type="Pfam" id="PF00135"/>
    </source>
</evidence>
<evidence type="ECO:0000313" key="5">
    <source>
        <dbReference type="EMBL" id="TFK24286.1"/>
    </source>
</evidence>
<organism evidence="5 6">
    <name type="scientific">Coprinopsis marcescibilis</name>
    <name type="common">Agaric fungus</name>
    <name type="synonym">Psathyrella marcescibilis</name>
    <dbReference type="NCBI Taxonomy" id="230819"/>
    <lineage>
        <taxon>Eukaryota</taxon>
        <taxon>Fungi</taxon>
        <taxon>Dikarya</taxon>
        <taxon>Basidiomycota</taxon>
        <taxon>Agaricomycotina</taxon>
        <taxon>Agaricomycetes</taxon>
        <taxon>Agaricomycetidae</taxon>
        <taxon>Agaricales</taxon>
        <taxon>Agaricineae</taxon>
        <taxon>Psathyrellaceae</taxon>
        <taxon>Coprinopsis</taxon>
    </lineage>
</organism>
<dbReference type="InterPro" id="IPR019819">
    <property type="entry name" value="Carboxylesterase_B_CS"/>
</dbReference>
<comment type="similarity">
    <text evidence="1 3">Belongs to the type-B carboxylesterase/lipase family.</text>
</comment>
<dbReference type="GO" id="GO:0016787">
    <property type="term" value="F:hydrolase activity"/>
    <property type="evidence" value="ECO:0007669"/>
    <property type="project" value="UniProtKB-KW"/>
</dbReference>
<keyword evidence="6" id="KW-1185">Reference proteome</keyword>
<gene>
    <name evidence="5" type="ORF">FA15DRAFT_619601</name>
</gene>
<feature type="chain" id="PRO_5023026665" description="Carboxylic ester hydrolase" evidence="3">
    <location>
        <begin position="18"/>
        <end position="539"/>
    </location>
</feature>
<protein>
    <recommendedName>
        <fullName evidence="3">Carboxylic ester hydrolase</fullName>
        <ecNumber evidence="3">3.1.1.-</ecNumber>
    </recommendedName>
</protein>
<sequence length="539" mass="59253">MLLLHLSLLNLALVVRSQVPIVTLDQATVIGVQNGTVEKFLGIPYAEPPVGDLRFKLPVNISSYEQGINATEYGFTCISQNSTTNSDLIDVVGSIAGDIIGHNQTHTAQDEDCLTVNVIRPSNINGSLPVLVWIYGGGFEGGSSVQYDQMTTSIVSQSVEIGKPLVLVSMNYRVSAFGFISSQEVQRANVSNIGLYDQRAALHWVKRYISAFGGNSSHVTIWGQSAGAISASLQMLAFDGNSEDLFHAAFMQSGSPIPVGNITGGQPYYDFLVSNTGCSGSNDTISCLRDVPLSNLTEAINQTPGLFSYQSLVLAWAPRVDGVFLTDLPQRLIRKDKVAKIPVVSGNVDDEVEQNLISSQYTILCMSDQEFREYVSTIWLPGASPQELEPLWEAYPSNPADGSPFNTSFVSAITPQYKRMAAFQGDTVFQAPRRYFLHQQAGKQPVWSYLSKRLKYLPILGSFHASDLYLNLLNEYVIYFANNFDPNTGNTTTWPQYTIDSPDMLAFPPTTEGNITVIKDLYRVNPMQILTNLSLKYPL</sequence>
<dbReference type="Proteomes" id="UP000307440">
    <property type="component" value="Unassembled WGS sequence"/>
</dbReference>
<dbReference type="PROSITE" id="PS00122">
    <property type="entry name" value="CARBOXYLESTERASE_B_1"/>
    <property type="match status" value="1"/>
</dbReference>
<dbReference type="InterPro" id="IPR029058">
    <property type="entry name" value="AB_hydrolase_fold"/>
</dbReference>
<reference evidence="5 6" key="1">
    <citation type="journal article" date="2019" name="Nat. Ecol. Evol.">
        <title>Megaphylogeny resolves global patterns of mushroom evolution.</title>
        <authorList>
            <person name="Varga T."/>
            <person name="Krizsan K."/>
            <person name="Foldi C."/>
            <person name="Dima B."/>
            <person name="Sanchez-Garcia M."/>
            <person name="Sanchez-Ramirez S."/>
            <person name="Szollosi G.J."/>
            <person name="Szarkandi J.G."/>
            <person name="Papp V."/>
            <person name="Albert L."/>
            <person name="Andreopoulos W."/>
            <person name="Angelini C."/>
            <person name="Antonin V."/>
            <person name="Barry K.W."/>
            <person name="Bougher N.L."/>
            <person name="Buchanan P."/>
            <person name="Buyck B."/>
            <person name="Bense V."/>
            <person name="Catcheside P."/>
            <person name="Chovatia M."/>
            <person name="Cooper J."/>
            <person name="Damon W."/>
            <person name="Desjardin D."/>
            <person name="Finy P."/>
            <person name="Geml J."/>
            <person name="Haridas S."/>
            <person name="Hughes K."/>
            <person name="Justo A."/>
            <person name="Karasinski D."/>
            <person name="Kautmanova I."/>
            <person name="Kiss B."/>
            <person name="Kocsube S."/>
            <person name="Kotiranta H."/>
            <person name="LaButti K.M."/>
            <person name="Lechner B.E."/>
            <person name="Liimatainen K."/>
            <person name="Lipzen A."/>
            <person name="Lukacs Z."/>
            <person name="Mihaltcheva S."/>
            <person name="Morgado L.N."/>
            <person name="Niskanen T."/>
            <person name="Noordeloos M.E."/>
            <person name="Ohm R.A."/>
            <person name="Ortiz-Santana B."/>
            <person name="Ovrebo C."/>
            <person name="Racz N."/>
            <person name="Riley R."/>
            <person name="Savchenko A."/>
            <person name="Shiryaev A."/>
            <person name="Soop K."/>
            <person name="Spirin V."/>
            <person name="Szebenyi C."/>
            <person name="Tomsovsky M."/>
            <person name="Tulloss R.E."/>
            <person name="Uehling J."/>
            <person name="Grigoriev I.V."/>
            <person name="Vagvolgyi C."/>
            <person name="Papp T."/>
            <person name="Martin F.M."/>
            <person name="Miettinen O."/>
            <person name="Hibbett D.S."/>
            <person name="Nagy L.G."/>
        </authorList>
    </citation>
    <scope>NUCLEOTIDE SEQUENCE [LARGE SCALE GENOMIC DNA]</scope>
    <source>
        <strain evidence="5 6">CBS 121175</strain>
    </source>
</reference>